<organism evidence="1 2">
    <name type="scientific">Candidatus Thermoflexus japonica</name>
    <dbReference type="NCBI Taxonomy" id="2035417"/>
    <lineage>
        <taxon>Bacteria</taxon>
        <taxon>Bacillati</taxon>
        <taxon>Chloroflexota</taxon>
        <taxon>Thermoflexia</taxon>
        <taxon>Thermoflexales</taxon>
        <taxon>Thermoflexaceae</taxon>
        <taxon>Thermoflexus</taxon>
    </lineage>
</organism>
<dbReference type="Proteomes" id="UP000236642">
    <property type="component" value="Unassembled WGS sequence"/>
</dbReference>
<proteinExistence type="predicted"/>
<name>A0A2H5Y7D5_9CHLR</name>
<sequence length="38" mass="4160">MNFASWIIGGMPGIARITYAPFGFHSGAIWPQEPLVEP</sequence>
<dbReference type="EMBL" id="BEHY01000034">
    <property type="protein sequence ID" value="GBD09288.1"/>
    <property type="molecule type" value="Genomic_DNA"/>
</dbReference>
<gene>
    <name evidence="1" type="ORF">HRbin22_01538</name>
</gene>
<comment type="caution">
    <text evidence="1">The sequence shown here is derived from an EMBL/GenBank/DDBJ whole genome shotgun (WGS) entry which is preliminary data.</text>
</comment>
<evidence type="ECO:0000313" key="2">
    <source>
        <dbReference type="Proteomes" id="UP000236642"/>
    </source>
</evidence>
<accession>A0A2H5Y7D5</accession>
<evidence type="ECO:0000313" key="1">
    <source>
        <dbReference type="EMBL" id="GBD09288.1"/>
    </source>
</evidence>
<dbReference type="AlphaFoldDB" id="A0A2H5Y7D5"/>
<reference evidence="2" key="1">
    <citation type="submission" date="2017-09" db="EMBL/GenBank/DDBJ databases">
        <title>Metaegenomics of thermophilic ammonia-oxidizing enrichment culture.</title>
        <authorList>
            <person name="Kato S."/>
            <person name="Suzuki K."/>
        </authorList>
    </citation>
    <scope>NUCLEOTIDE SEQUENCE [LARGE SCALE GENOMIC DNA]</scope>
</reference>
<protein>
    <submittedName>
        <fullName evidence="1">Uncharacterized protein</fullName>
    </submittedName>
</protein>